<accession>A0ABY7AKJ5</accession>
<feature type="domain" description="AB hydrolase-1" evidence="6">
    <location>
        <begin position="4"/>
        <end position="234"/>
    </location>
</feature>
<comment type="subcellular location">
    <subcellularLocation>
        <location evidence="5">Cytoplasm</location>
    </subcellularLocation>
</comment>
<dbReference type="InterPro" id="IPR010076">
    <property type="entry name" value="BioH"/>
</dbReference>
<dbReference type="Proteomes" id="UP001163726">
    <property type="component" value="Chromosome"/>
</dbReference>
<evidence type="ECO:0000259" key="6">
    <source>
        <dbReference type="Pfam" id="PF00561"/>
    </source>
</evidence>
<feature type="binding site" evidence="5">
    <location>
        <begin position="135"/>
        <end position="139"/>
    </location>
    <ligand>
        <name>substrate</name>
    </ligand>
</feature>
<comment type="subunit">
    <text evidence="5">Monomer.</text>
</comment>
<dbReference type="SUPFAM" id="SSF53474">
    <property type="entry name" value="alpha/beta-Hydrolases"/>
    <property type="match status" value="1"/>
</dbReference>
<dbReference type="InterPro" id="IPR029058">
    <property type="entry name" value="AB_hydrolase_fold"/>
</dbReference>
<evidence type="ECO:0000256" key="2">
    <source>
        <dbReference type="ARBA" id="ARBA00022490"/>
    </source>
</evidence>
<feature type="active site" description="Nucleophile" evidence="5">
    <location>
        <position position="74"/>
    </location>
</feature>
<feature type="active site" evidence="5">
    <location>
        <position position="227"/>
    </location>
</feature>
<dbReference type="HAMAP" id="MF_01260">
    <property type="entry name" value="Carboxylester"/>
    <property type="match status" value="1"/>
</dbReference>
<evidence type="ECO:0000313" key="7">
    <source>
        <dbReference type="EMBL" id="WAJ70014.1"/>
    </source>
</evidence>
<protein>
    <recommendedName>
        <fullName evidence="5">Pimeloyl-[acyl-carrier protein] methyl ester esterase</fullName>
        <ecNumber evidence="5">3.1.1.85</ecNumber>
    </recommendedName>
    <alternativeName>
        <fullName evidence="5">Biotin synthesis protein BioH</fullName>
    </alternativeName>
    <alternativeName>
        <fullName evidence="5">Carboxylesterase BioH</fullName>
    </alternativeName>
</protein>
<keyword evidence="1 5" id="KW-0719">Serine esterase</keyword>
<comment type="pathway">
    <text evidence="5">Cofactor biosynthesis; biotin biosynthesis.</text>
</comment>
<dbReference type="PRINTS" id="PR00111">
    <property type="entry name" value="ABHYDROLASE"/>
</dbReference>
<dbReference type="EC" id="3.1.1.85" evidence="5"/>
<feature type="active site" evidence="5">
    <location>
        <position position="199"/>
    </location>
</feature>
<dbReference type="PANTHER" id="PTHR43798">
    <property type="entry name" value="MONOACYLGLYCEROL LIPASE"/>
    <property type="match status" value="1"/>
</dbReference>
<dbReference type="RefSeq" id="WP_268074313.1">
    <property type="nucleotide sequence ID" value="NZ_CP109965.1"/>
</dbReference>
<name>A0ABY7AKJ5_9ALTE</name>
<proteinExistence type="inferred from homology"/>
<dbReference type="Gene3D" id="3.40.50.1820">
    <property type="entry name" value="alpha/beta hydrolase"/>
    <property type="match status" value="1"/>
</dbReference>
<feature type="binding site" evidence="5">
    <location>
        <begin position="74"/>
        <end position="75"/>
    </location>
    <ligand>
        <name>substrate</name>
    </ligand>
</feature>
<dbReference type="NCBIfam" id="TIGR01738">
    <property type="entry name" value="bioH"/>
    <property type="match status" value="1"/>
</dbReference>
<keyword evidence="3 5" id="KW-0093">Biotin biosynthesis</keyword>
<dbReference type="PANTHER" id="PTHR43798:SF31">
    <property type="entry name" value="AB HYDROLASE SUPERFAMILY PROTEIN YCLE"/>
    <property type="match status" value="1"/>
</dbReference>
<comment type="catalytic activity">
    <reaction evidence="5">
        <text>6-carboxyhexanoyl-[ACP] methyl ester + H2O = 6-carboxyhexanoyl-[ACP] + methanol + H(+)</text>
        <dbReference type="Rhea" id="RHEA:42700"/>
        <dbReference type="Rhea" id="RHEA-COMP:9955"/>
        <dbReference type="Rhea" id="RHEA-COMP:10186"/>
        <dbReference type="ChEBI" id="CHEBI:15377"/>
        <dbReference type="ChEBI" id="CHEBI:15378"/>
        <dbReference type="ChEBI" id="CHEBI:17790"/>
        <dbReference type="ChEBI" id="CHEBI:78846"/>
        <dbReference type="ChEBI" id="CHEBI:82735"/>
        <dbReference type="EC" id="3.1.1.85"/>
    </reaction>
</comment>
<reference evidence="7" key="1">
    <citation type="submission" date="2022-10" db="EMBL/GenBank/DDBJ databases">
        <title>Catenovulum adriacola sp. nov. isolated in the Harbour of Susak.</title>
        <authorList>
            <person name="Schoch T."/>
            <person name="Reich S.J."/>
            <person name="Stoeferle S."/>
            <person name="Flaiz M."/>
            <person name="Kazda M."/>
            <person name="Riedel C.U."/>
            <person name="Duerre P."/>
        </authorList>
    </citation>
    <scope>NUCLEOTIDE SEQUENCE</scope>
    <source>
        <strain evidence="7">TS8</strain>
    </source>
</reference>
<feature type="binding site" evidence="5">
    <location>
        <position position="227"/>
    </location>
    <ligand>
        <name>substrate</name>
    </ligand>
</feature>
<dbReference type="Pfam" id="PF00561">
    <property type="entry name" value="Abhydrolase_1"/>
    <property type="match status" value="1"/>
</dbReference>
<evidence type="ECO:0000256" key="5">
    <source>
        <dbReference type="HAMAP-Rule" id="MF_01260"/>
    </source>
</evidence>
<evidence type="ECO:0000313" key="8">
    <source>
        <dbReference type="Proteomes" id="UP001163726"/>
    </source>
</evidence>
<feature type="binding site" evidence="5">
    <location>
        <position position="12"/>
    </location>
    <ligand>
        <name>substrate</name>
    </ligand>
</feature>
<keyword evidence="4 5" id="KW-0378">Hydrolase</keyword>
<comment type="similarity">
    <text evidence="5">Belongs to the AB hydrolase superfamily. Carboxylesterase BioH family.</text>
</comment>
<evidence type="ECO:0000256" key="3">
    <source>
        <dbReference type="ARBA" id="ARBA00022756"/>
    </source>
</evidence>
<gene>
    <name evidence="5 7" type="primary">bioH</name>
    <name evidence="7" type="ORF">OLW01_12835</name>
</gene>
<keyword evidence="2 5" id="KW-0963">Cytoplasm</keyword>
<evidence type="ECO:0000256" key="4">
    <source>
        <dbReference type="ARBA" id="ARBA00022801"/>
    </source>
</evidence>
<sequence>MTKPHLYLIHGWGMNKAIWQPITYSLTEYFEIHLLDLPGYGDAHASYPANYSLTNISQQLAEQIEVPGLILGWSLGGLVAQQIAISNPEKLTYLISLASTPCFQAHTKWPGIRPEILQTFQQQLANDYQKTIERFLAIQAMGSTTAKQDIKLIKQLLMQHTSPCKNVLTAGLSILEQADLRLNIADIKTPCTRLYGKLDSLVPAKAIAPIQQLHPQSQYYVFEKASHAPFISHPDEFSQVILSLLHKI</sequence>
<dbReference type="GO" id="GO:0090499">
    <property type="term" value="F:pimelyl-[acyl-carrier protein] methyl ester esterase activity"/>
    <property type="evidence" value="ECO:0007669"/>
    <property type="project" value="UniProtKB-EC"/>
</dbReference>
<comment type="function">
    <text evidence="5">The physiological role of BioH is to remove the methyl group introduced by BioC when the pimeloyl moiety is complete. It allows to synthesize pimeloyl-ACP via the fatty acid synthetic pathway through the hydrolysis of the ester bonds of pimeloyl-ACP esters.</text>
</comment>
<dbReference type="EMBL" id="CP109965">
    <property type="protein sequence ID" value="WAJ70014.1"/>
    <property type="molecule type" value="Genomic_DNA"/>
</dbReference>
<dbReference type="InterPro" id="IPR000073">
    <property type="entry name" value="AB_hydrolase_1"/>
</dbReference>
<dbReference type="InterPro" id="IPR050266">
    <property type="entry name" value="AB_hydrolase_sf"/>
</dbReference>
<evidence type="ECO:0000256" key="1">
    <source>
        <dbReference type="ARBA" id="ARBA00022487"/>
    </source>
</evidence>
<keyword evidence="8" id="KW-1185">Reference proteome</keyword>
<organism evidence="7 8">
    <name type="scientific">Catenovulum adriaticum</name>
    <dbReference type="NCBI Taxonomy" id="2984846"/>
    <lineage>
        <taxon>Bacteria</taxon>
        <taxon>Pseudomonadati</taxon>
        <taxon>Pseudomonadota</taxon>
        <taxon>Gammaproteobacteria</taxon>
        <taxon>Alteromonadales</taxon>
        <taxon>Alteromonadaceae</taxon>
        <taxon>Catenovulum</taxon>
    </lineage>
</organism>